<accession>A0ABW4HS57</accession>
<dbReference type="InterPro" id="IPR020076">
    <property type="entry name" value="DUF2768"/>
</dbReference>
<feature type="transmembrane region" description="Helical" evidence="1">
    <location>
        <begin position="39"/>
        <end position="60"/>
    </location>
</feature>
<feature type="transmembrane region" description="Helical" evidence="1">
    <location>
        <begin position="6"/>
        <end position="27"/>
    </location>
</feature>
<keyword evidence="1" id="KW-0812">Transmembrane</keyword>
<dbReference type="EMBL" id="JBHUDE010000049">
    <property type="protein sequence ID" value="MFD1608364.1"/>
    <property type="molecule type" value="Genomic_DNA"/>
</dbReference>
<dbReference type="RefSeq" id="WP_251510293.1">
    <property type="nucleotide sequence ID" value="NZ_JAMBON010000001.1"/>
</dbReference>
<name>A0ABW4HS57_9BACI</name>
<sequence length="65" mass="7240">MSISMLKMYISFVGMILLFIALGLIWLSRKKLTGWLANVISLLAYFSLVSGAIIILFVVFTGPTR</sequence>
<gene>
    <name evidence="2" type="ORF">ACFSBH_11910</name>
</gene>
<comment type="caution">
    <text evidence="2">The sequence shown here is derived from an EMBL/GenBank/DDBJ whole genome shotgun (WGS) entry which is preliminary data.</text>
</comment>
<keyword evidence="1" id="KW-0472">Membrane</keyword>
<reference evidence="3" key="1">
    <citation type="journal article" date="2019" name="Int. J. Syst. Evol. Microbiol.">
        <title>The Global Catalogue of Microorganisms (GCM) 10K type strain sequencing project: providing services to taxonomists for standard genome sequencing and annotation.</title>
        <authorList>
            <consortium name="The Broad Institute Genomics Platform"/>
            <consortium name="The Broad Institute Genome Sequencing Center for Infectious Disease"/>
            <person name="Wu L."/>
            <person name="Ma J."/>
        </authorList>
    </citation>
    <scope>NUCLEOTIDE SEQUENCE [LARGE SCALE GENOMIC DNA]</scope>
    <source>
        <strain evidence="3">CGMCC 1.12376</strain>
    </source>
</reference>
<dbReference type="Pfam" id="PF10966">
    <property type="entry name" value="DUF2768"/>
    <property type="match status" value="1"/>
</dbReference>
<organism evidence="2 3">
    <name type="scientific">Oceanobacillus luteolus</name>
    <dbReference type="NCBI Taxonomy" id="1274358"/>
    <lineage>
        <taxon>Bacteria</taxon>
        <taxon>Bacillati</taxon>
        <taxon>Bacillota</taxon>
        <taxon>Bacilli</taxon>
        <taxon>Bacillales</taxon>
        <taxon>Bacillaceae</taxon>
        <taxon>Oceanobacillus</taxon>
    </lineage>
</organism>
<keyword evidence="1" id="KW-1133">Transmembrane helix</keyword>
<evidence type="ECO:0000256" key="1">
    <source>
        <dbReference type="SAM" id="Phobius"/>
    </source>
</evidence>
<evidence type="ECO:0000313" key="2">
    <source>
        <dbReference type="EMBL" id="MFD1608364.1"/>
    </source>
</evidence>
<proteinExistence type="predicted"/>
<protein>
    <submittedName>
        <fullName evidence="2">DUF2768 domain-containing protein</fullName>
    </submittedName>
</protein>
<evidence type="ECO:0000313" key="3">
    <source>
        <dbReference type="Proteomes" id="UP001597221"/>
    </source>
</evidence>
<dbReference type="Proteomes" id="UP001597221">
    <property type="component" value="Unassembled WGS sequence"/>
</dbReference>
<keyword evidence="3" id="KW-1185">Reference proteome</keyword>